<dbReference type="InterPro" id="IPR055210">
    <property type="entry name" value="CtpA/B_N"/>
</dbReference>
<keyword evidence="8" id="KW-1185">Reference proteome</keyword>
<dbReference type="Gene3D" id="3.90.226.10">
    <property type="entry name" value="2-enoyl-CoA Hydratase, Chain A, domain 1"/>
    <property type="match status" value="1"/>
</dbReference>
<dbReference type="Pfam" id="PF17820">
    <property type="entry name" value="PDZ_6"/>
    <property type="match status" value="1"/>
</dbReference>
<dbReference type="GO" id="GO:0006508">
    <property type="term" value="P:proteolysis"/>
    <property type="evidence" value="ECO:0007669"/>
    <property type="project" value="UniProtKB-KW"/>
</dbReference>
<evidence type="ECO:0000256" key="2">
    <source>
        <dbReference type="ARBA" id="ARBA00022670"/>
    </source>
</evidence>
<keyword evidence="3 5" id="KW-0378">Hydrolase</keyword>
<dbReference type="InterPro" id="IPR041489">
    <property type="entry name" value="PDZ_6"/>
</dbReference>
<dbReference type="Pfam" id="PF22694">
    <property type="entry name" value="CtpB_N-like"/>
    <property type="match status" value="1"/>
</dbReference>
<dbReference type="SUPFAM" id="SSF52096">
    <property type="entry name" value="ClpP/crotonase"/>
    <property type="match status" value="1"/>
</dbReference>
<dbReference type="FunFam" id="2.30.42.10:FF:000063">
    <property type="entry name" value="Peptidase, S41 family"/>
    <property type="match status" value="1"/>
</dbReference>
<proteinExistence type="inferred from homology"/>
<accession>A0A1M5KLG7</accession>
<dbReference type="PANTHER" id="PTHR32060">
    <property type="entry name" value="TAIL-SPECIFIC PROTEASE"/>
    <property type="match status" value="1"/>
</dbReference>
<dbReference type="GO" id="GO:0030288">
    <property type="term" value="C:outer membrane-bounded periplasmic space"/>
    <property type="evidence" value="ECO:0007669"/>
    <property type="project" value="TreeGrafter"/>
</dbReference>
<dbReference type="STRING" id="1123382.SAMN02745221_00431"/>
<dbReference type="SUPFAM" id="SSF50156">
    <property type="entry name" value="PDZ domain-like"/>
    <property type="match status" value="1"/>
</dbReference>
<dbReference type="Gene3D" id="2.30.42.10">
    <property type="match status" value="1"/>
</dbReference>
<dbReference type="GO" id="GO:0004175">
    <property type="term" value="F:endopeptidase activity"/>
    <property type="evidence" value="ECO:0007669"/>
    <property type="project" value="TreeGrafter"/>
</dbReference>
<evidence type="ECO:0000313" key="8">
    <source>
        <dbReference type="Proteomes" id="UP000242329"/>
    </source>
</evidence>
<dbReference type="SMART" id="SM00245">
    <property type="entry name" value="TSPc"/>
    <property type="match status" value="1"/>
</dbReference>
<organism evidence="7 8">
    <name type="scientific">Thermosyntropha lipolytica DSM 11003</name>
    <dbReference type="NCBI Taxonomy" id="1123382"/>
    <lineage>
        <taxon>Bacteria</taxon>
        <taxon>Bacillati</taxon>
        <taxon>Bacillota</taxon>
        <taxon>Clostridia</taxon>
        <taxon>Eubacteriales</taxon>
        <taxon>Syntrophomonadaceae</taxon>
        <taxon>Thermosyntropha</taxon>
    </lineage>
</organism>
<dbReference type="RefSeq" id="WP_242938977.1">
    <property type="nucleotide sequence ID" value="NZ_FQWY01000005.1"/>
</dbReference>
<keyword evidence="2 5" id="KW-0645">Protease</keyword>
<gene>
    <name evidence="7" type="ORF">SAMN02745221_00431</name>
</gene>
<evidence type="ECO:0000256" key="1">
    <source>
        <dbReference type="ARBA" id="ARBA00009179"/>
    </source>
</evidence>
<dbReference type="AlphaFoldDB" id="A0A1M5KLG7"/>
<dbReference type="PROSITE" id="PS50106">
    <property type="entry name" value="PDZ"/>
    <property type="match status" value="1"/>
</dbReference>
<dbReference type="PANTHER" id="PTHR32060:SF30">
    <property type="entry name" value="CARBOXY-TERMINAL PROCESSING PROTEASE CTPA"/>
    <property type="match status" value="1"/>
</dbReference>
<dbReference type="NCBIfam" id="TIGR00225">
    <property type="entry name" value="prc"/>
    <property type="match status" value="1"/>
</dbReference>
<dbReference type="Proteomes" id="UP000242329">
    <property type="component" value="Unassembled WGS sequence"/>
</dbReference>
<dbReference type="CDD" id="cd07560">
    <property type="entry name" value="Peptidase_S41_CPP"/>
    <property type="match status" value="1"/>
</dbReference>
<dbReference type="SMART" id="SM00228">
    <property type="entry name" value="PDZ"/>
    <property type="match status" value="1"/>
</dbReference>
<reference evidence="8" key="1">
    <citation type="submission" date="2016-11" db="EMBL/GenBank/DDBJ databases">
        <authorList>
            <person name="Varghese N."/>
            <person name="Submissions S."/>
        </authorList>
    </citation>
    <scope>NUCLEOTIDE SEQUENCE [LARGE SCALE GENOMIC DNA]</scope>
    <source>
        <strain evidence="8">DSM 11003</strain>
    </source>
</reference>
<evidence type="ECO:0000259" key="6">
    <source>
        <dbReference type="PROSITE" id="PS50106"/>
    </source>
</evidence>
<evidence type="ECO:0000256" key="4">
    <source>
        <dbReference type="ARBA" id="ARBA00022825"/>
    </source>
</evidence>
<dbReference type="InterPro" id="IPR005151">
    <property type="entry name" value="Tail-specific_protease"/>
</dbReference>
<evidence type="ECO:0000256" key="5">
    <source>
        <dbReference type="RuleBase" id="RU004404"/>
    </source>
</evidence>
<name>A0A1M5KLG7_9FIRM</name>
<feature type="domain" description="PDZ" evidence="6">
    <location>
        <begin position="83"/>
        <end position="162"/>
    </location>
</feature>
<dbReference type="GO" id="GO:0008236">
    <property type="term" value="F:serine-type peptidase activity"/>
    <property type="evidence" value="ECO:0007669"/>
    <property type="project" value="UniProtKB-KW"/>
</dbReference>
<dbReference type="GO" id="GO:0007165">
    <property type="term" value="P:signal transduction"/>
    <property type="evidence" value="ECO:0007669"/>
    <property type="project" value="TreeGrafter"/>
</dbReference>
<dbReference type="Pfam" id="PF03572">
    <property type="entry name" value="Peptidase_S41"/>
    <property type="match status" value="1"/>
</dbReference>
<sequence length="377" mass="41154">MLRGILIFFALLGFLTSSALIFFLVTNAGNIGTLISVVTLIKTQGLYEPTPAQMISGAASGIVDSLNDPYSKYLDKDTWQELKIRLEAKFGGIGVYVLEEGKGRFKIISPIKGTPAYRAGIKNGDIILKINGESVQNMTQDEVVSLMRGDPGTQLLLTVYRESDGKEHEFKIIREIINVPSVEYEVLDTVHGIGYIALNQFHAGSAQEMAEAINDLAGERKCRGIILDLRYNGGGDFNAALEIASLFLDKGREIVRVKDGKGREEVYKSSGGNIDVPVVVLINEDTASAAEILAGALKDNQRAVLVGRTTFGKGLVQTVYPLRDGGALKLTTQKYFTPSGTDINEVGIHPDYEVEKGEKDKDKELDKALEIIKKQII</sequence>
<comment type="similarity">
    <text evidence="1 5">Belongs to the peptidase S41A family.</text>
</comment>
<protein>
    <submittedName>
        <fullName evidence="7">Carboxyl-terminal processing protease</fullName>
    </submittedName>
</protein>
<dbReference type="CDD" id="cd06782">
    <property type="entry name" value="cpPDZ_CPP-like"/>
    <property type="match status" value="1"/>
</dbReference>
<dbReference type="InterPro" id="IPR036034">
    <property type="entry name" value="PDZ_sf"/>
</dbReference>
<evidence type="ECO:0000256" key="3">
    <source>
        <dbReference type="ARBA" id="ARBA00022801"/>
    </source>
</evidence>
<dbReference type="InterPro" id="IPR001478">
    <property type="entry name" value="PDZ"/>
</dbReference>
<dbReference type="Gene3D" id="3.30.750.44">
    <property type="match status" value="1"/>
</dbReference>
<dbReference type="InterPro" id="IPR004447">
    <property type="entry name" value="Peptidase_S41A"/>
</dbReference>
<dbReference type="EMBL" id="FQWY01000005">
    <property type="protein sequence ID" value="SHG53674.1"/>
    <property type="molecule type" value="Genomic_DNA"/>
</dbReference>
<evidence type="ECO:0000313" key="7">
    <source>
        <dbReference type="EMBL" id="SHG53674.1"/>
    </source>
</evidence>
<dbReference type="InterPro" id="IPR029045">
    <property type="entry name" value="ClpP/crotonase-like_dom_sf"/>
</dbReference>
<keyword evidence="4 5" id="KW-0720">Serine protease</keyword>